<reference evidence="21" key="2">
    <citation type="submission" date="2023-05" db="EMBL/GenBank/DDBJ databases">
        <authorList>
            <consortium name="Lawrence Berkeley National Laboratory"/>
            <person name="Steindorff A."/>
            <person name="Hensen N."/>
            <person name="Bonometti L."/>
            <person name="Westerberg I."/>
            <person name="Brannstrom I.O."/>
            <person name="Guillou S."/>
            <person name="Cros-Aarteil S."/>
            <person name="Calhoun S."/>
            <person name="Haridas S."/>
            <person name="Kuo A."/>
            <person name="Mondo S."/>
            <person name="Pangilinan J."/>
            <person name="Riley R."/>
            <person name="Labutti K."/>
            <person name="Andreopoulos B."/>
            <person name="Lipzen A."/>
            <person name="Chen C."/>
            <person name="Yanf M."/>
            <person name="Daum C."/>
            <person name="Ng V."/>
            <person name="Clum A."/>
            <person name="Ohm R."/>
            <person name="Martin F."/>
            <person name="Silar P."/>
            <person name="Natvig D."/>
            <person name="Lalanne C."/>
            <person name="Gautier V."/>
            <person name="Ament-Velasquez S.L."/>
            <person name="Kruys A."/>
            <person name="Hutchinson M.I."/>
            <person name="Powell A.J."/>
            <person name="Barry K."/>
            <person name="Miller A.N."/>
            <person name="Grigoriev I.V."/>
            <person name="Debuchy R."/>
            <person name="Gladieux P."/>
            <person name="Thoren M.H."/>
            <person name="Johannesson H."/>
        </authorList>
    </citation>
    <scope>NUCLEOTIDE SEQUENCE</scope>
    <source>
        <strain evidence="21">CBS 532.94</strain>
    </source>
</reference>
<dbReference type="InterPro" id="IPR044125">
    <property type="entry name" value="Adenylation_DNA_ligase_IV"/>
</dbReference>
<dbReference type="Proteomes" id="UP001303760">
    <property type="component" value="Unassembled WGS sequence"/>
</dbReference>
<dbReference type="Gene3D" id="3.30.470.30">
    <property type="entry name" value="DNA ligase/mRNA capping enzyme"/>
    <property type="match status" value="1"/>
</dbReference>
<evidence type="ECO:0000256" key="17">
    <source>
        <dbReference type="RuleBase" id="RU004196"/>
    </source>
</evidence>
<dbReference type="CDD" id="cd07968">
    <property type="entry name" value="OBF_DNA_ligase_IV"/>
    <property type="match status" value="1"/>
</dbReference>
<dbReference type="PANTHER" id="PTHR31138">
    <property type="entry name" value="CHROMOSOME 19, WHOLE GENOME SHOTGUN SEQUENCE"/>
    <property type="match status" value="1"/>
</dbReference>
<evidence type="ECO:0000256" key="1">
    <source>
        <dbReference type="ARBA" id="ARBA00001946"/>
    </source>
</evidence>
<accession>A0AAN7HH68</accession>
<dbReference type="PROSITE" id="PS50172">
    <property type="entry name" value="BRCT"/>
    <property type="match status" value="2"/>
</dbReference>
<evidence type="ECO:0000256" key="11">
    <source>
        <dbReference type="ARBA" id="ARBA00023172"/>
    </source>
</evidence>
<dbReference type="InterPro" id="IPR012309">
    <property type="entry name" value="DNA_ligase_ATP-dep_C"/>
</dbReference>
<keyword evidence="4 16" id="KW-0436">Ligase</keyword>
<dbReference type="Gene3D" id="2.40.50.140">
    <property type="entry name" value="Nucleic acid-binding proteins"/>
    <property type="match status" value="1"/>
</dbReference>
<evidence type="ECO:0000256" key="14">
    <source>
        <dbReference type="ARBA" id="ARBA00034003"/>
    </source>
</evidence>
<dbReference type="InterPro" id="IPR001357">
    <property type="entry name" value="BRCT_dom"/>
</dbReference>
<dbReference type="InterPro" id="IPR000977">
    <property type="entry name" value="DNA_ligase_ATP-dep"/>
</dbReference>
<keyword evidence="9 16" id="KW-0067">ATP-binding</keyword>
<dbReference type="PROSITE" id="PS00333">
    <property type="entry name" value="DNA_LIGASE_A2"/>
    <property type="match status" value="1"/>
</dbReference>
<evidence type="ECO:0000259" key="19">
    <source>
        <dbReference type="PROSITE" id="PS50160"/>
    </source>
</evidence>
<reference evidence="21" key="1">
    <citation type="journal article" date="2023" name="Mol. Phylogenet. Evol.">
        <title>Genome-scale phylogeny and comparative genomics of the fungal order Sordariales.</title>
        <authorList>
            <person name="Hensen N."/>
            <person name="Bonometti L."/>
            <person name="Westerberg I."/>
            <person name="Brannstrom I.O."/>
            <person name="Guillou S."/>
            <person name="Cros-Aarteil S."/>
            <person name="Calhoun S."/>
            <person name="Haridas S."/>
            <person name="Kuo A."/>
            <person name="Mondo S."/>
            <person name="Pangilinan J."/>
            <person name="Riley R."/>
            <person name="LaButti K."/>
            <person name="Andreopoulos B."/>
            <person name="Lipzen A."/>
            <person name="Chen C."/>
            <person name="Yan M."/>
            <person name="Daum C."/>
            <person name="Ng V."/>
            <person name="Clum A."/>
            <person name="Steindorff A."/>
            <person name="Ohm R.A."/>
            <person name="Martin F."/>
            <person name="Silar P."/>
            <person name="Natvig D.O."/>
            <person name="Lalanne C."/>
            <person name="Gautier V."/>
            <person name="Ament-Velasquez S.L."/>
            <person name="Kruys A."/>
            <person name="Hutchinson M.I."/>
            <person name="Powell A.J."/>
            <person name="Barry K."/>
            <person name="Miller A.N."/>
            <person name="Grigoriev I.V."/>
            <person name="Debuchy R."/>
            <person name="Gladieux P."/>
            <person name="Hiltunen Thoren M."/>
            <person name="Johannesson H."/>
        </authorList>
    </citation>
    <scope>NUCLEOTIDE SEQUENCE</scope>
    <source>
        <strain evidence="21">CBS 532.94</strain>
    </source>
</reference>
<comment type="catalytic activity">
    <reaction evidence="14 16">
        <text>ATP + (deoxyribonucleotide)n-3'-hydroxyl + 5'-phospho-(deoxyribonucleotide)m = (deoxyribonucleotide)n+m + AMP + diphosphate.</text>
        <dbReference type="EC" id="6.5.1.1"/>
    </reaction>
</comment>
<feature type="compositionally biased region" description="Basic residues" evidence="18">
    <location>
        <begin position="1497"/>
        <end position="1506"/>
    </location>
</feature>
<keyword evidence="10" id="KW-0460">Magnesium</keyword>
<keyword evidence="6" id="KW-0677">Repeat</keyword>
<dbReference type="EC" id="6.5.1.1" evidence="16"/>
<dbReference type="InterPro" id="IPR012340">
    <property type="entry name" value="NA-bd_OB-fold"/>
</dbReference>
<dbReference type="InterPro" id="IPR012310">
    <property type="entry name" value="DNA_ligase_ATP-dep_cent"/>
</dbReference>
<dbReference type="SUPFAM" id="SSF56091">
    <property type="entry name" value="DNA ligase/mRNA capping enzyme, catalytic domain"/>
    <property type="match status" value="1"/>
</dbReference>
<evidence type="ECO:0000259" key="20">
    <source>
        <dbReference type="PROSITE" id="PS50172"/>
    </source>
</evidence>
<dbReference type="NCBIfam" id="TIGR00574">
    <property type="entry name" value="dnl1"/>
    <property type="match status" value="1"/>
</dbReference>
<dbReference type="GO" id="GO:0003910">
    <property type="term" value="F:DNA ligase (ATP) activity"/>
    <property type="evidence" value="ECO:0007669"/>
    <property type="project" value="UniProtKB-EC"/>
</dbReference>
<evidence type="ECO:0000256" key="5">
    <source>
        <dbReference type="ARBA" id="ARBA00022723"/>
    </source>
</evidence>
<comment type="similarity">
    <text evidence="3 17">Belongs to the ATP-dependent DNA ligase family.</text>
</comment>
<gene>
    <name evidence="21" type="ORF">C8A03DRAFT_40730</name>
</gene>
<dbReference type="SMART" id="SM00292">
    <property type="entry name" value="BRCT"/>
    <property type="match status" value="2"/>
</dbReference>
<dbReference type="InterPro" id="IPR036420">
    <property type="entry name" value="BRCT_dom_sf"/>
</dbReference>
<dbReference type="GO" id="GO:0005634">
    <property type="term" value="C:nucleus"/>
    <property type="evidence" value="ECO:0007669"/>
    <property type="project" value="UniProtKB-SubCell"/>
</dbReference>
<dbReference type="Pfam" id="PF19343">
    <property type="entry name" value="HAM1_N"/>
    <property type="match status" value="1"/>
</dbReference>
<dbReference type="Pfam" id="PF04679">
    <property type="entry name" value="DNA_ligase_A_C"/>
    <property type="match status" value="1"/>
</dbReference>
<dbReference type="GO" id="GO:0003677">
    <property type="term" value="F:DNA binding"/>
    <property type="evidence" value="ECO:0007669"/>
    <property type="project" value="InterPro"/>
</dbReference>
<dbReference type="Pfam" id="PF04675">
    <property type="entry name" value="DNA_ligase_A_N"/>
    <property type="match status" value="1"/>
</dbReference>
<evidence type="ECO:0000256" key="2">
    <source>
        <dbReference type="ARBA" id="ARBA00004123"/>
    </source>
</evidence>
<dbReference type="CDD" id="cd17722">
    <property type="entry name" value="BRCT_DNA_ligase_IV_rpt1"/>
    <property type="match status" value="1"/>
</dbReference>
<evidence type="ECO:0000313" key="21">
    <source>
        <dbReference type="EMBL" id="KAK4241895.1"/>
    </source>
</evidence>
<dbReference type="InterPro" id="IPR036599">
    <property type="entry name" value="DNA_ligase_N_sf"/>
</dbReference>
<protein>
    <recommendedName>
        <fullName evidence="16">DNA ligase</fullName>
        <ecNumber evidence="16">6.5.1.1</ecNumber>
    </recommendedName>
</protein>
<comment type="subcellular location">
    <subcellularLocation>
        <location evidence="2">Nucleus</location>
    </subcellularLocation>
</comment>
<sequence length="1800" mass="202707">MAPPNVNKPIDIKQKEADVNRKLQIYGIISAFQNGKVPSNDQIDVALNSFLESKALSSPSQKLSAEGRRLVEDVSEVVTQAKNLLLSKNEGNLLQDFIWQTQQFDAGSLSAPVDKETAQRHGHQALEGLRTLGTLIITNGQFRKLLNDATILLRDMAGDAAANAAARVRPGEEDLAQIDRPAEDNVWHDAPDMSKDTVKSKLQEYYKGNPKEDVRSAANQGTSEAHPSGSNDPRDLATTAAQDAQHRDGPSSGVDAVGGAQSAKDTLKRNVDQNLDDETKEKARARRDEYRERLRNYFNHKMPQERREQTIWRLKKMILECQQHPDYYQAVNTLLDLAEEYGNHANRLARGSTDTVKGARSNLVQAETDLKTLIERFANGTSTDDLWSSINTIYEDADRDPQLKNWFKSLNSFIRRCLQEQGYILDDDSNAQWHRLYDEGNYLLRNKYRGHTDRIVDEIKFLADQFDQDPQNKALADSMTKLFNDLGNDENGKPTFKPHLLKDLQDVILPAIFENVAYVPVPRIEYSDSEIDAVIENLVLESDNFMPNVLEVASENYVRWGRKKIASKSKHSIDVKVAGIQMDLRDVSYYIKRKHGFPSLTDTGVANFLLAGDGLTFRMKLSSPDESDKHSFFKIDKVDVNIMNLNIKLVKSNHKMLFGLFKPIMLKVLRPGLQKALEKAIKDQAARLDSILFEIKQEADRAVQQALKDPEHVPNIYNRYVTAAQKRIMQGKQKAQDAVADKKMNYAVTKEDSIFPNIHLPGGISSKATEYKDLARKGDKWESPVFSIGNAAKSRDIPPAPQIVRKPHAAADPHKNYGYGADDAHTNDGNFYEQHGNGAGNGAPPLSGKTLDGNFPNPHGIFGGRGIILWAPCFPNRPRNHSKTLPFSELYLSLFNPLIDCKPTTAAASAPARARRGFKGNAPTKLSYHEQRRHIIERFMARWRAEVGPDFYPAMRLILPDKDRDRGVYGLKESGIGKLLVKVMKIDRNSEDGYALMHWKLPGGGGGGSRSTAGDFAGRCFEIVGKRQMRTEPGNFTIGEVNAEQLPIFEEFYQGMNAEELMWLVRIILKDMKVGATERTFLGLWHPDAEALFSVSSSLRRQQETGLAQFQMTTTFAKLMANLGVTEEDPEFWIEEKLDGERMQMHMQEDDSVPGGYRFAFWSRKAKDYTYLYGSGLEDDNSALTRHLKNAFDSGVRNMILDGEMITWDPEVDKMQKNPFQTGPRPLYRVFDILLLNDKSLTEYTLADRHRALERAVKGEPRRLEIHPHESATSADAIEPLLRKVVAEASEGLVLKNPRSRYQLNSRNNDWIKVKPEYMSEYGESLDCVVIGGYYGSGRRGGSLSSFLCGLRVSENFVRSGAAASREKCLSFCKVGGGFKAEDYAEIRHHTEGKWKDWDAANPPSEFIELGGGERLQYERPDVWIRPRESLVISIKAASFAPSDQFAMGWTLRFPRFRKLRLDKAWNAGMDVDEFEALRTKVKQEEKERKAMEMENRKRKPAKRQKRELVIAGAADPASAPPEFLEVKKPRTALFQGLDFCVLSEALKPRKMAKPDLERLIKENGGKIHQAVDKGSGMILLADKNVVKVASLKRAGDVDIVRPKWVFDCLEQSGGEGYLLPFEESHMFYATKEMMKVAAENTDQYGDSYARDVGVDELREILDGMDVSDDEKAEFDVNHFLDQLEERGHGLDELNSFMFRRCRVHFALGEGVPETMALKLGNYVRFGNGEIADDIEDNRITHVVVVGGNEDTAASERLVAADVRYKISSRRAVPRVVSAKWVEDCWKEGTLVDEEACAPG</sequence>
<feature type="region of interest" description="Disordered" evidence="18">
    <location>
        <begin position="1486"/>
        <end position="1506"/>
    </location>
</feature>
<dbReference type="GO" id="GO:0071897">
    <property type="term" value="P:DNA biosynthetic process"/>
    <property type="evidence" value="ECO:0007669"/>
    <property type="project" value="InterPro"/>
</dbReference>
<evidence type="ECO:0000256" key="16">
    <source>
        <dbReference type="RuleBase" id="RU000617"/>
    </source>
</evidence>
<evidence type="ECO:0000256" key="7">
    <source>
        <dbReference type="ARBA" id="ARBA00022741"/>
    </source>
</evidence>
<feature type="compositionally biased region" description="Polar residues" evidence="18">
    <location>
        <begin position="217"/>
        <end position="231"/>
    </location>
</feature>
<feature type="domain" description="BRCT" evidence="20">
    <location>
        <begin position="1719"/>
        <end position="1795"/>
    </location>
</feature>
<dbReference type="GO" id="GO:0006281">
    <property type="term" value="P:DNA repair"/>
    <property type="evidence" value="ECO:0007669"/>
    <property type="project" value="UniProtKB-KW"/>
</dbReference>
<dbReference type="Pfam" id="PF14613">
    <property type="entry name" value="HAM1_C"/>
    <property type="match status" value="1"/>
</dbReference>
<keyword evidence="12 16" id="KW-0234">DNA repair</keyword>
<dbReference type="GO" id="GO:0046872">
    <property type="term" value="F:metal ion binding"/>
    <property type="evidence" value="ECO:0007669"/>
    <property type="project" value="UniProtKB-KW"/>
</dbReference>
<dbReference type="SUPFAM" id="SSF50249">
    <property type="entry name" value="Nucleic acid-binding proteins"/>
    <property type="match status" value="1"/>
</dbReference>
<feature type="compositionally biased region" description="Basic and acidic residues" evidence="18">
    <location>
        <begin position="1486"/>
        <end position="1496"/>
    </location>
</feature>
<keyword evidence="5" id="KW-0479">Metal-binding</keyword>
<feature type="region of interest" description="Disordered" evidence="18">
    <location>
        <begin position="208"/>
        <end position="287"/>
    </location>
</feature>
<feature type="domain" description="BRCT" evidence="20">
    <location>
        <begin position="1530"/>
        <end position="1612"/>
    </location>
</feature>
<dbReference type="EMBL" id="MU860015">
    <property type="protein sequence ID" value="KAK4241895.1"/>
    <property type="molecule type" value="Genomic_DNA"/>
</dbReference>
<keyword evidence="8 16" id="KW-0227">DNA damage</keyword>
<evidence type="ECO:0000256" key="12">
    <source>
        <dbReference type="ARBA" id="ARBA00023204"/>
    </source>
</evidence>
<feature type="compositionally biased region" description="Basic and acidic residues" evidence="18">
    <location>
        <begin position="180"/>
        <end position="194"/>
    </location>
</feature>
<dbReference type="FunFam" id="2.40.50.140:FF:000234">
    <property type="entry name" value="DNA ligase"/>
    <property type="match status" value="1"/>
</dbReference>
<evidence type="ECO:0000256" key="8">
    <source>
        <dbReference type="ARBA" id="ARBA00022763"/>
    </source>
</evidence>
<keyword evidence="11 16" id="KW-0233">DNA recombination</keyword>
<evidence type="ECO:0000256" key="6">
    <source>
        <dbReference type="ARBA" id="ARBA00022737"/>
    </source>
</evidence>
<dbReference type="InterPro" id="IPR012308">
    <property type="entry name" value="DNA_ligase_ATP-dep_N"/>
</dbReference>
<dbReference type="Gene3D" id="3.40.50.10190">
    <property type="entry name" value="BRCT domain"/>
    <property type="match status" value="2"/>
</dbReference>
<name>A0AAN7HH68_9PEZI</name>
<dbReference type="PROSITE" id="PS50160">
    <property type="entry name" value="DNA_LIGASE_A3"/>
    <property type="match status" value="1"/>
</dbReference>
<dbReference type="PANTHER" id="PTHR31138:SF1">
    <property type="entry name" value="PDZ DOMAIN-CONTAINING PROTEIN"/>
    <property type="match status" value="1"/>
</dbReference>
<dbReference type="Gene3D" id="3.15.10.10">
    <property type="entry name" value="Bactericidal permeability-increasing protein, domain 1"/>
    <property type="match status" value="1"/>
</dbReference>
<comment type="cofactor">
    <cofactor evidence="1">
        <name>Mg(2+)</name>
        <dbReference type="ChEBI" id="CHEBI:18420"/>
    </cofactor>
</comment>
<evidence type="ECO:0000256" key="10">
    <source>
        <dbReference type="ARBA" id="ARBA00022842"/>
    </source>
</evidence>
<keyword evidence="13" id="KW-0539">Nucleus</keyword>
<dbReference type="FunFam" id="1.10.3260.10:FF:000008">
    <property type="entry name" value="DNA ligase 4"/>
    <property type="match status" value="1"/>
</dbReference>
<evidence type="ECO:0000256" key="15">
    <source>
        <dbReference type="ARBA" id="ARBA00043870"/>
    </source>
</evidence>
<dbReference type="InterPro" id="IPR016059">
    <property type="entry name" value="DNA_ligase_ATP-dep_CS"/>
</dbReference>
<keyword evidence="22" id="KW-1185">Reference proteome</keyword>
<dbReference type="PROSITE" id="PS00697">
    <property type="entry name" value="DNA_LIGASE_A1"/>
    <property type="match status" value="1"/>
</dbReference>
<dbReference type="InterPro" id="IPR027842">
    <property type="entry name" value="HAM1-like_C"/>
</dbReference>
<evidence type="ECO:0000256" key="13">
    <source>
        <dbReference type="ARBA" id="ARBA00023242"/>
    </source>
</evidence>
<comment type="caution">
    <text evidence="21">The sequence shown here is derived from an EMBL/GenBank/DDBJ whole genome shotgun (WGS) entry which is preliminary data.</text>
</comment>
<dbReference type="FunFam" id="3.30.470.30:FF:000013">
    <property type="entry name" value="DNA ligase"/>
    <property type="match status" value="1"/>
</dbReference>
<evidence type="ECO:0000256" key="9">
    <source>
        <dbReference type="ARBA" id="ARBA00022840"/>
    </source>
</evidence>
<dbReference type="Pfam" id="PF01068">
    <property type="entry name" value="DNA_ligase_A_M"/>
    <property type="match status" value="1"/>
</dbReference>
<evidence type="ECO:0000313" key="22">
    <source>
        <dbReference type="Proteomes" id="UP001303760"/>
    </source>
</evidence>
<dbReference type="SUPFAM" id="SSF52113">
    <property type="entry name" value="BRCT domain"/>
    <property type="match status" value="2"/>
</dbReference>
<dbReference type="InterPro" id="IPR045967">
    <property type="entry name" value="HAM1-like_N"/>
</dbReference>
<dbReference type="GO" id="GO:0005524">
    <property type="term" value="F:ATP binding"/>
    <property type="evidence" value="ECO:0007669"/>
    <property type="project" value="UniProtKB-KW"/>
</dbReference>
<dbReference type="Gene3D" id="1.10.3260.10">
    <property type="entry name" value="DNA ligase, ATP-dependent, N-terminal domain"/>
    <property type="match status" value="1"/>
</dbReference>
<organism evidence="21 22">
    <name type="scientific">Achaetomium macrosporum</name>
    <dbReference type="NCBI Taxonomy" id="79813"/>
    <lineage>
        <taxon>Eukaryota</taxon>
        <taxon>Fungi</taxon>
        <taxon>Dikarya</taxon>
        <taxon>Ascomycota</taxon>
        <taxon>Pezizomycotina</taxon>
        <taxon>Sordariomycetes</taxon>
        <taxon>Sordariomycetidae</taxon>
        <taxon>Sordariales</taxon>
        <taxon>Chaetomiaceae</taxon>
        <taxon>Achaetomium</taxon>
    </lineage>
</organism>
<evidence type="ECO:0000256" key="4">
    <source>
        <dbReference type="ARBA" id="ARBA00022598"/>
    </source>
</evidence>
<proteinExistence type="inferred from homology"/>
<keyword evidence="7 16" id="KW-0547">Nucleotide-binding</keyword>
<dbReference type="GO" id="GO:0006310">
    <property type="term" value="P:DNA recombination"/>
    <property type="evidence" value="ECO:0007669"/>
    <property type="project" value="UniProtKB-KW"/>
</dbReference>
<evidence type="ECO:0000256" key="3">
    <source>
        <dbReference type="ARBA" id="ARBA00007572"/>
    </source>
</evidence>
<dbReference type="Pfam" id="PF16589">
    <property type="entry name" value="BRCT_2"/>
    <property type="match status" value="1"/>
</dbReference>
<comment type="function">
    <text evidence="15">DNA ligase involved in DNA non-homologous end joining (NHEJ); required for double-strand break (DSB) repair.</text>
</comment>
<feature type="domain" description="ATP-dependent DNA ligase family profile" evidence="19">
    <location>
        <begin position="1230"/>
        <end position="1353"/>
    </location>
</feature>
<feature type="compositionally biased region" description="Basic and acidic residues" evidence="18">
    <location>
        <begin position="265"/>
        <end position="287"/>
    </location>
</feature>
<feature type="region of interest" description="Disordered" evidence="18">
    <location>
        <begin position="165"/>
        <end position="194"/>
    </location>
</feature>
<dbReference type="CDD" id="cd07903">
    <property type="entry name" value="Adenylation_DNA_ligase_IV"/>
    <property type="match status" value="1"/>
</dbReference>
<evidence type="ECO:0000256" key="18">
    <source>
        <dbReference type="SAM" id="MobiDB-lite"/>
    </source>
</evidence>